<accession>A0A1Q5UDH4</accession>
<dbReference type="EMBL" id="MNBE01000313">
    <property type="protein sequence ID" value="OKP10511.1"/>
    <property type="molecule type" value="Genomic_DNA"/>
</dbReference>
<proteinExistence type="predicted"/>
<evidence type="ECO:0000313" key="2">
    <source>
        <dbReference type="Proteomes" id="UP000186955"/>
    </source>
</evidence>
<gene>
    <name evidence="1" type="ORF">PENSUB_3814</name>
</gene>
<name>A0A1Q5UDH4_9EURO</name>
<sequence>MALGQTTRLVKELCEGYFDLRDSRMKILIVPEVARILFQESEEELKIGLESGQIGANDKACGCSLLQLAFGWPKGVQLLLEAGASVGGGSLISFWGCPSPLREEDIGFNGFFHSTRLLLDAGCGLSIPVLQAPRSGKLLSLFASVLVKRRRKLGRLAQSCLPQEELQALGVYEDTVPDLHASRICERVAARGKTIDQSLLVRNQNASIYHNRDLIPSVMDELFNAGFKDFDSASSTNVTPLMTTYESFYSAWEGIERMVWFLSKGADISRTLPCSKAKTAHLLTVQIVGFLIAIVDIRKSDAVYFHWSSLEEKIAYSKEHLFPCPSLTDQCTCPCSPQGCTVVSVAGRQAMRWSRWSRITDKSSWLKRLISRIIDWAQSTPSAEQAVIRSLTFDALGLKHTCCIEIDGVVKASDRRDADKMVGRDPEEINEIQAENMQGMETFNQLLADFQAKFTELGLPIMEFLECYWHPHMVKHLLERDPYSEEHDRETRNIGVILQAEEEDLDRVSLLIGA</sequence>
<dbReference type="AlphaFoldDB" id="A0A1Q5UDH4"/>
<comment type="caution">
    <text evidence="1">The sequence shown here is derived from an EMBL/GenBank/DDBJ whole genome shotgun (WGS) entry which is preliminary data.</text>
</comment>
<reference evidence="1 2" key="1">
    <citation type="submission" date="2016-10" db="EMBL/GenBank/DDBJ databases">
        <title>Genome sequence of the ascomycete fungus Penicillium subrubescens.</title>
        <authorList>
            <person name="De Vries R.P."/>
            <person name="Peng M."/>
            <person name="Dilokpimol A."/>
            <person name="Hilden K."/>
            <person name="Makela M.R."/>
            <person name="Grigoriev I."/>
            <person name="Riley R."/>
            <person name="Granchi Z."/>
        </authorList>
    </citation>
    <scope>NUCLEOTIDE SEQUENCE [LARGE SCALE GENOMIC DNA]</scope>
    <source>
        <strain evidence="1 2">CBS 132785</strain>
    </source>
</reference>
<protein>
    <submittedName>
        <fullName evidence="1">Uncharacterized protein</fullName>
    </submittedName>
</protein>
<dbReference type="STRING" id="1316194.A0A1Q5UDH4"/>
<dbReference type="Proteomes" id="UP000186955">
    <property type="component" value="Unassembled WGS sequence"/>
</dbReference>
<organism evidence="1 2">
    <name type="scientific">Penicillium subrubescens</name>
    <dbReference type="NCBI Taxonomy" id="1316194"/>
    <lineage>
        <taxon>Eukaryota</taxon>
        <taxon>Fungi</taxon>
        <taxon>Dikarya</taxon>
        <taxon>Ascomycota</taxon>
        <taxon>Pezizomycotina</taxon>
        <taxon>Eurotiomycetes</taxon>
        <taxon>Eurotiomycetidae</taxon>
        <taxon>Eurotiales</taxon>
        <taxon>Aspergillaceae</taxon>
        <taxon>Penicillium</taxon>
    </lineage>
</organism>
<evidence type="ECO:0000313" key="1">
    <source>
        <dbReference type="EMBL" id="OKP10511.1"/>
    </source>
</evidence>
<keyword evidence="2" id="KW-1185">Reference proteome</keyword>